<evidence type="ECO:0000256" key="5">
    <source>
        <dbReference type="ARBA" id="ARBA00022692"/>
    </source>
</evidence>
<evidence type="ECO:0000256" key="7">
    <source>
        <dbReference type="ARBA" id="ARBA00023136"/>
    </source>
</evidence>
<feature type="compositionally biased region" description="Pro residues" evidence="8">
    <location>
        <begin position="1076"/>
        <end position="1089"/>
    </location>
</feature>
<evidence type="ECO:0000256" key="2">
    <source>
        <dbReference type="ARBA" id="ARBA00022448"/>
    </source>
</evidence>
<keyword evidence="3" id="KW-1003">Cell membrane</keyword>
<dbReference type="AlphaFoldDB" id="A0A8J2YVM9"/>
<protein>
    <submittedName>
        <fullName evidence="10">Acriflavine resistance protein B</fullName>
    </submittedName>
</protein>
<dbReference type="SUPFAM" id="SSF82714">
    <property type="entry name" value="Multidrug efflux transporter AcrB TolC docking domain, DN and DC subdomains"/>
    <property type="match status" value="2"/>
</dbReference>
<gene>
    <name evidence="10" type="primary">acrD</name>
    <name evidence="10" type="ORF">GCM10011611_29320</name>
</gene>
<organism evidence="10 11">
    <name type="scientific">Aliidongia dinghuensis</name>
    <dbReference type="NCBI Taxonomy" id="1867774"/>
    <lineage>
        <taxon>Bacteria</taxon>
        <taxon>Pseudomonadati</taxon>
        <taxon>Pseudomonadota</taxon>
        <taxon>Alphaproteobacteria</taxon>
        <taxon>Rhodospirillales</taxon>
        <taxon>Dongiaceae</taxon>
        <taxon>Aliidongia</taxon>
    </lineage>
</organism>
<keyword evidence="7 9" id="KW-0472">Membrane</keyword>
<dbReference type="GO" id="GO:0005886">
    <property type="term" value="C:plasma membrane"/>
    <property type="evidence" value="ECO:0007669"/>
    <property type="project" value="UniProtKB-SubCell"/>
</dbReference>
<evidence type="ECO:0000256" key="1">
    <source>
        <dbReference type="ARBA" id="ARBA00004429"/>
    </source>
</evidence>
<comment type="caution">
    <text evidence="10">The sequence shown here is derived from an EMBL/GenBank/DDBJ whole genome shotgun (WGS) entry which is preliminary data.</text>
</comment>
<feature type="transmembrane region" description="Helical" evidence="9">
    <location>
        <begin position="938"/>
        <end position="964"/>
    </location>
</feature>
<feature type="transmembrane region" description="Helical" evidence="9">
    <location>
        <begin position="900"/>
        <end position="918"/>
    </location>
</feature>
<feature type="transmembrane region" description="Helical" evidence="9">
    <location>
        <begin position="530"/>
        <end position="548"/>
    </location>
</feature>
<feature type="region of interest" description="Disordered" evidence="8">
    <location>
        <begin position="1071"/>
        <end position="1107"/>
    </location>
</feature>
<feature type="transmembrane region" description="Helical" evidence="9">
    <location>
        <begin position="1000"/>
        <end position="1017"/>
    </location>
</feature>
<feature type="transmembrane region" description="Helical" evidence="9">
    <location>
        <begin position="432"/>
        <end position="452"/>
    </location>
</feature>
<keyword evidence="5 9" id="KW-0812">Transmembrane</keyword>
<dbReference type="PANTHER" id="PTHR32063:SF78">
    <property type="entry name" value="ACRB_ACRD_ACRF FAMILY PROTEIN"/>
    <property type="match status" value="1"/>
</dbReference>
<feature type="transmembrane region" description="Helical" evidence="9">
    <location>
        <begin position="335"/>
        <end position="354"/>
    </location>
</feature>
<feature type="transmembrane region" description="Helical" evidence="9">
    <location>
        <begin position="464"/>
        <end position="491"/>
    </location>
</feature>
<dbReference type="Gene3D" id="1.20.1640.10">
    <property type="entry name" value="Multidrug efflux transporter AcrB transmembrane domain"/>
    <property type="match status" value="3"/>
</dbReference>
<evidence type="ECO:0000256" key="8">
    <source>
        <dbReference type="SAM" id="MobiDB-lite"/>
    </source>
</evidence>
<evidence type="ECO:0000313" key="11">
    <source>
        <dbReference type="Proteomes" id="UP000646365"/>
    </source>
</evidence>
<dbReference type="FunFam" id="3.30.70.1430:FF:000001">
    <property type="entry name" value="Efflux pump membrane transporter"/>
    <property type="match status" value="1"/>
</dbReference>
<evidence type="ECO:0000256" key="3">
    <source>
        <dbReference type="ARBA" id="ARBA00022475"/>
    </source>
</evidence>
<dbReference type="SUPFAM" id="SSF82693">
    <property type="entry name" value="Multidrug efflux transporter AcrB pore domain, PN1, PN2, PC1 and PC2 subdomains"/>
    <property type="match status" value="4"/>
</dbReference>
<dbReference type="PANTHER" id="PTHR32063">
    <property type="match status" value="1"/>
</dbReference>
<sequence>MSVSEPFILRPIATTLLIVGVVLLGLLGYRQLPVAALPSVDFPTIQVVTNYPGAAPEIMASSITTPLEHQLGTISGLTSMSSTSSFGTSQITLQFDLSRDIDAAAQDVQSQINAAQGIIPSTKLPNPPTYSKVNPADTPIMILALTSDTLPLRTVNDYTDTVVVQKLSQVEGVGVVTIEGGQKEAVRIQINPTQVANLGLALDDVRTAISSATIDLAKGSIDGARQSFQIGADDQLFDANGFRNQILAYRNGAPIRLKDVANVVDGVENDKLAGWYNGKPAVILDIQRQPGANIIETVASIRRLMPKLQAALPPSIKIDVLTDRTQTIRASVADVQFTLVLTVALVVMVIFLFLRKFWATVIPSVTLPVSLIATFGIMSLASFSLDNLSLMALTIASGFVVDDAIVMIENIVRFIEDGENPLDAALKGAKQIGFTIISLTVSLIAVFIPLLLMGGVIGRLFREFAITLSAAVVISAIVSLTLTPMMCALLLKPEDPHHRPGALFRWSERFFDRMRDGYDAGLRWVLRHQALTLIFTVVTIGVTAALYVEVPKGFLPQQDTGLIVGVTDAAQDISFNGMAERQQAIAAEVMKDPEVTAVDSFVGTGTVNTTPNSGRLYINLKPRDQRTASSDQIIERLKARVAGVHGITLYMQSAQDIQIDNRLSRTQYQYTLQDANVAELGEWVPKLVAELKQQPELIDVATDQQNAGLQALVKIDRDAAARLGVSMQAIDDTLYDAFGQRQIATIYTQLNQYHVILGVDPAFQKDRNALDRIYVQATNGTLTNGTQLSGGVVASTTPTSNGSQTTSNTATTTSLNTGKGTEVPLSAVASIVTRLAPLVVTHQGLFPATTLSFNVPEGTSLGAALAAIQRAEQAIGLPETIATGFTGSAAEFRNSLDSELGLILAAIVTVYIVLGVLYESYIHPITILSTLPSAGIGALLSLMLCGQDLSVISLIGIILLIGIVKKNAIMMIDFAIDAERQGGIGAEEAIHQACLLRFRPIMMTTMAALLGALPLALGTGTGSELRRPLGIAIVGGLVLSQFLTLYTTPVIYLFFERLRHMAAHRFGRRAATAPSPMHPAPMHPAPMHPAPAHQAPFNAMRDPDAAE</sequence>
<dbReference type="Gene3D" id="3.30.70.1320">
    <property type="entry name" value="Multidrug efflux transporter AcrB pore domain like"/>
    <property type="match status" value="1"/>
</dbReference>
<dbReference type="Gene3D" id="3.30.70.1440">
    <property type="entry name" value="Multidrug efflux transporter AcrB pore domain"/>
    <property type="match status" value="1"/>
</dbReference>
<dbReference type="PRINTS" id="PR00702">
    <property type="entry name" value="ACRIFLAVINRP"/>
</dbReference>
<evidence type="ECO:0000256" key="9">
    <source>
        <dbReference type="SAM" id="Phobius"/>
    </source>
</evidence>
<dbReference type="InterPro" id="IPR027463">
    <property type="entry name" value="AcrB_DN_DC_subdom"/>
</dbReference>
<feature type="transmembrane region" description="Helical" evidence="9">
    <location>
        <begin position="1029"/>
        <end position="1055"/>
    </location>
</feature>
<feature type="region of interest" description="Disordered" evidence="8">
    <location>
        <begin position="789"/>
        <end position="817"/>
    </location>
</feature>
<dbReference type="Gene3D" id="3.30.2090.10">
    <property type="entry name" value="Multidrug efflux transporter AcrB TolC docking domain, DN and DC subdomains"/>
    <property type="match status" value="2"/>
</dbReference>
<proteinExistence type="predicted"/>
<keyword evidence="6 9" id="KW-1133">Transmembrane helix</keyword>
<keyword evidence="2" id="KW-0813">Transport</keyword>
<dbReference type="RefSeq" id="WP_189046986.1">
    <property type="nucleotide sequence ID" value="NZ_BMJQ01000007.1"/>
</dbReference>
<dbReference type="FunFam" id="1.20.1640.10:FF:000001">
    <property type="entry name" value="Efflux pump membrane transporter"/>
    <property type="match status" value="1"/>
</dbReference>
<reference evidence="10" key="1">
    <citation type="journal article" date="2014" name="Int. J. Syst. Evol. Microbiol.">
        <title>Complete genome sequence of Corynebacterium casei LMG S-19264T (=DSM 44701T), isolated from a smear-ripened cheese.</title>
        <authorList>
            <consortium name="US DOE Joint Genome Institute (JGI-PGF)"/>
            <person name="Walter F."/>
            <person name="Albersmeier A."/>
            <person name="Kalinowski J."/>
            <person name="Ruckert C."/>
        </authorList>
    </citation>
    <scope>NUCLEOTIDE SEQUENCE</scope>
    <source>
        <strain evidence="10">CGMCC 1.15725</strain>
    </source>
</reference>
<evidence type="ECO:0000313" key="10">
    <source>
        <dbReference type="EMBL" id="GGF21381.1"/>
    </source>
</evidence>
<dbReference type="Proteomes" id="UP000646365">
    <property type="component" value="Unassembled WGS sequence"/>
</dbReference>
<name>A0A8J2YVM9_9PROT</name>
<dbReference type="Gene3D" id="3.30.70.1430">
    <property type="entry name" value="Multidrug efflux transporter AcrB pore domain"/>
    <property type="match status" value="2"/>
</dbReference>
<keyword evidence="4" id="KW-0997">Cell inner membrane</keyword>
<reference evidence="10" key="2">
    <citation type="submission" date="2020-09" db="EMBL/GenBank/DDBJ databases">
        <authorList>
            <person name="Sun Q."/>
            <person name="Zhou Y."/>
        </authorList>
    </citation>
    <scope>NUCLEOTIDE SEQUENCE</scope>
    <source>
        <strain evidence="10">CGMCC 1.15725</strain>
    </source>
</reference>
<feature type="transmembrane region" description="Helical" evidence="9">
    <location>
        <begin position="7"/>
        <end position="29"/>
    </location>
</feature>
<evidence type="ECO:0000256" key="6">
    <source>
        <dbReference type="ARBA" id="ARBA00022989"/>
    </source>
</evidence>
<dbReference type="EMBL" id="BMJQ01000007">
    <property type="protein sequence ID" value="GGF21381.1"/>
    <property type="molecule type" value="Genomic_DNA"/>
</dbReference>
<dbReference type="Pfam" id="PF00873">
    <property type="entry name" value="ACR_tran"/>
    <property type="match status" value="1"/>
</dbReference>
<feature type="transmembrane region" description="Helical" evidence="9">
    <location>
        <begin position="361"/>
        <end position="383"/>
    </location>
</feature>
<comment type="subcellular location">
    <subcellularLocation>
        <location evidence="1">Cell inner membrane</location>
        <topology evidence="1">Multi-pass membrane protein</topology>
    </subcellularLocation>
</comment>
<dbReference type="SUPFAM" id="SSF82866">
    <property type="entry name" value="Multidrug efflux transporter AcrB transmembrane domain"/>
    <property type="match status" value="2"/>
</dbReference>
<evidence type="ECO:0000256" key="4">
    <source>
        <dbReference type="ARBA" id="ARBA00022519"/>
    </source>
</evidence>
<accession>A0A8J2YVM9</accession>
<dbReference type="GO" id="GO:0042910">
    <property type="term" value="F:xenobiotic transmembrane transporter activity"/>
    <property type="evidence" value="ECO:0007669"/>
    <property type="project" value="TreeGrafter"/>
</dbReference>
<keyword evidence="11" id="KW-1185">Reference proteome</keyword>
<feature type="compositionally biased region" description="Low complexity" evidence="8">
    <location>
        <begin position="795"/>
        <end position="817"/>
    </location>
</feature>
<dbReference type="InterPro" id="IPR001036">
    <property type="entry name" value="Acrflvin-R"/>
</dbReference>